<dbReference type="Proteomes" id="UP001321825">
    <property type="component" value="Chromosome"/>
</dbReference>
<dbReference type="InterPro" id="IPR005625">
    <property type="entry name" value="PepSY-ass_TM"/>
</dbReference>
<keyword evidence="1" id="KW-0812">Transmembrane</keyword>
<evidence type="ECO:0000313" key="3">
    <source>
        <dbReference type="Proteomes" id="UP001321825"/>
    </source>
</evidence>
<dbReference type="AlphaFoldDB" id="A0AAU9CT56"/>
<reference evidence="3" key="1">
    <citation type="journal article" date="2024" name="Int. J. Syst. Evol. Microbiol.">
        <title>Methylomarinovum tepidoasis sp. nov., a moderately thermophilic methanotroph of the family Methylothermaceae isolated from a deep-sea hydrothermal field.</title>
        <authorList>
            <person name="Hirayama H."/>
            <person name="Takaki Y."/>
            <person name="Abe M."/>
            <person name="Miyazaki M."/>
            <person name="Uematsu K."/>
            <person name="Matsui Y."/>
            <person name="Takai K."/>
        </authorList>
    </citation>
    <scope>NUCLEOTIDE SEQUENCE [LARGE SCALE GENOMIC DNA]</scope>
    <source>
        <strain evidence="3">IT-9</strain>
    </source>
</reference>
<evidence type="ECO:0008006" key="4">
    <source>
        <dbReference type="Google" id="ProtNLM"/>
    </source>
</evidence>
<feature type="transmembrane region" description="Helical" evidence="1">
    <location>
        <begin position="30"/>
        <end position="51"/>
    </location>
</feature>
<gene>
    <name evidence="2" type="ORF">MIT9_P0675</name>
</gene>
<dbReference type="Pfam" id="PF03929">
    <property type="entry name" value="PepSY_TM"/>
    <property type="match status" value="1"/>
</dbReference>
<evidence type="ECO:0000313" key="2">
    <source>
        <dbReference type="EMBL" id="BCX81097.1"/>
    </source>
</evidence>
<feature type="transmembrane region" description="Helical" evidence="1">
    <location>
        <begin position="198"/>
        <end position="219"/>
    </location>
</feature>
<name>A0AAU9CT56_9GAMM</name>
<feature type="transmembrane region" description="Helical" evidence="1">
    <location>
        <begin position="161"/>
        <end position="182"/>
    </location>
</feature>
<keyword evidence="3" id="KW-1185">Reference proteome</keyword>
<protein>
    <recommendedName>
        <fullName evidence="4">PepSY domain-containing protein</fullName>
    </recommendedName>
</protein>
<accession>A0AAU9CT56</accession>
<proteinExistence type="predicted"/>
<dbReference type="KEGG" id="mcau:MIT9_P0675"/>
<dbReference type="EMBL" id="AP024714">
    <property type="protein sequence ID" value="BCX81097.1"/>
    <property type="molecule type" value="Genomic_DNA"/>
</dbReference>
<feature type="transmembrane region" description="Helical" evidence="1">
    <location>
        <begin position="341"/>
        <end position="361"/>
    </location>
</feature>
<keyword evidence="1" id="KW-0472">Membrane</keyword>
<dbReference type="RefSeq" id="WP_317706035.1">
    <property type="nucleotide sequence ID" value="NZ_AP024714.1"/>
</dbReference>
<dbReference type="PANTHER" id="PTHR34219">
    <property type="entry name" value="IRON-REGULATED INNER MEMBRANE PROTEIN-RELATED"/>
    <property type="match status" value="1"/>
</dbReference>
<sequence length="379" mass="43480">MAPARPHRRKSHSHRWLITGRRWAFRLHRWLALGTALLLVLLGLSGSLLVYRDPLYRLLHPQTRIQIREQPAPLGRLLDAAFTLYPPDSGAWRLVLPTQAGEPAKATYVSDDPFEGPEGEVIVWIDPYRAEVLRAFEKDRDWFEGWLYRFHSTWLLEEGKLLSAALGAVLAILIATGLFLWWPTRRRLPLDLAGSHRWLGALGSPLLLFSTLTGLYLAIPHAWLPALYPAIVSEPRPPVLEPADTAPLDIDTLVTRIVRRHPRLELRALSPPRSETDPWLLEFHRQGDYDAPPSWDKVWIDPWHARLAGRIAPPPTWRETLLRWMFPLHSGAAVPPETLPLLALTGLLPLLLACTGLWLWLRHRLRRRHRALSARQNRH</sequence>
<organism evidence="2 3">
    <name type="scientific">Methylomarinovum caldicuralii</name>
    <dbReference type="NCBI Taxonomy" id="438856"/>
    <lineage>
        <taxon>Bacteria</taxon>
        <taxon>Pseudomonadati</taxon>
        <taxon>Pseudomonadota</taxon>
        <taxon>Gammaproteobacteria</taxon>
        <taxon>Methylococcales</taxon>
        <taxon>Methylothermaceae</taxon>
        <taxon>Methylomarinovum</taxon>
    </lineage>
</organism>
<evidence type="ECO:0000256" key="1">
    <source>
        <dbReference type="SAM" id="Phobius"/>
    </source>
</evidence>
<keyword evidence="1" id="KW-1133">Transmembrane helix</keyword>